<dbReference type="Proteomes" id="UP000028760">
    <property type="component" value="Unassembled WGS sequence"/>
</dbReference>
<dbReference type="GO" id="GO:0097527">
    <property type="term" value="P:necroptotic signaling pathway"/>
    <property type="evidence" value="ECO:0007669"/>
    <property type="project" value="TreeGrafter"/>
</dbReference>
<reference evidence="3" key="3">
    <citation type="submission" date="2025-09" db="UniProtKB">
        <authorList>
            <consortium name="Ensembl"/>
        </authorList>
    </citation>
    <scope>IDENTIFICATION</scope>
</reference>
<dbReference type="GO" id="GO:0097192">
    <property type="term" value="P:extrinsic apoptotic signaling pathway in absence of ligand"/>
    <property type="evidence" value="ECO:0007669"/>
    <property type="project" value="TreeGrafter"/>
</dbReference>
<keyword evidence="4" id="KW-1185">Reference proteome</keyword>
<dbReference type="AlphaFoldDB" id="A0A096MDU4"/>
<proteinExistence type="predicted"/>
<dbReference type="InterPro" id="IPR008063">
    <property type="entry name" value="Fas_rcpt"/>
</dbReference>
<dbReference type="GO" id="GO:0045121">
    <property type="term" value="C:membrane raft"/>
    <property type="evidence" value="ECO:0007669"/>
    <property type="project" value="TreeGrafter"/>
</dbReference>
<dbReference type="STRING" id="48698.ENSPFOP00000029585"/>
<dbReference type="SUPFAM" id="SSF57586">
    <property type="entry name" value="TNF receptor-like"/>
    <property type="match status" value="2"/>
</dbReference>
<dbReference type="GO" id="GO:0032872">
    <property type="term" value="P:regulation of stress-activated MAPK cascade"/>
    <property type="evidence" value="ECO:0007669"/>
    <property type="project" value="TreeGrafter"/>
</dbReference>
<protein>
    <recommendedName>
        <fullName evidence="2">TNFR-Cys domain-containing protein</fullName>
    </recommendedName>
</protein>
<evidence type="ECO:0000256" key="1">
    <source>
        <dbReference type="PROSITE-ProRule" id="PRU00206"/>
    </source>
</evidence>
<dbReference type="Gene3D" id="2.10.50.10">
    <property type="entry name" value="Tumor Necrosis Factor Receptor, subunit A, domain 2"/>
    <property type="match status" value="2"/>
</dbReference>
<dbReference type="GO" id="GO:0009897">
    <property type="term" value="C:external side of plasma membrane"/>
    <property type="evidence" value="ECO:0007669"/>
    <property type="project" value="TreeGrafter"/>
</dbReference>
<feature type="domain" description="TNFR-Cys" evidence="2">
    <location>
        <begin position="55"/>
        <end position="99"/>
    </location>
</feature>
<evidence type="ECO:0000313" key="3">
    <source>
        <dbReference type="Ensembl" id="ENSPFOP00000029585.1"/>
    </source>
</evidence>
<feature type="disulfide bond" evidence="1">
    <location>
        <begin position="56"/>
        <end position="71"/>
    </location>
</feature>
<dbReference type="InterPro" id="IPR001368">
    <property type="entry name" value="TNFR/NGFR_Cys_rich_reg"/>
</dbReference>
<dbReference type="PRINTS" id="PR01680">
    <property type="entry name" value="TNFACTORR6"/>
</dbReference>
<evidence type="ECO:0000313" key="4">
    <source>
        <dbReference type="Proteomes" id="UP000028760"/>
    </source>
</evidence>
<dbReference type="GO" id="GO:0005031">
    <property type="term" value="F:tumor necrosis factor receptor activity"/>
    <property type="evidence" value="ECO:0007669"/>
    <property type="project" value="TreeGrafter"/>
</dbReference>
<name>A0A096MDU4_POEFO</name>
<feature type="repeat" description="TNFR-Cys" evidence="1">
    <location>
        <begin position="55"/>
        <end position="99"/>
    </location>
</feature>
<dbReference type="GO" id="GO:0043066">
    <property type="term" value="P:negative regulation of apoptotic process"/>
    <property type="evidence" value="ECO:0007669"/>
    <property type="project" value="TreeGrafter"/>
</dbReference>
<accession>A0A096MDU4</accession>
<dbReference type="GO" id="GO:0031265">
    <property type="term" value="C:CD95 death-inducing signaling complex"/>
    <property type="evidence" value="ECO:0007669"/>
    <property type="project" value="TreeGrafter"/>
</dbReference>
<dbReference type="Ensembl" id="ENSPFOT00000031567.1">
    <property type="protein sequence ID" value="ENSPFOP00000029585.1"/>
    <property type="gene ID" value="ENSPFOG00000022946.1"/>
</dbReference>
<dbReference type="Pfam" id="PF00020">
    <property type="entry name" value="TNFR_c6"/>
    <property type="match status" value="1"/>
</dbReference>
<dbReference type="PANTHER" id="PTHR46874:SF1">
    <property type="entry name" value="TUMOR NECROSIS FACTOR RECEPTOR SUPERFAMILY MEMBER 6"/>
    <property type="match status" value="1"/>
</dbReference>
<comment type="caution">
    <text evidence="1">Lacks conserved residue(s) required for the propagation of feature annotation.</text>
</comment>
<reference evidence="3" key="2">
    <citation type="submission" date="2025-08" db="UniProtKB">
        <authorList>
            <consortium name="Ensembl"/>
        </authorList>
    </citation>
    <scope>IDENTIFICATION</scope>
</reference>
<sequence length="169" mass="18799">MLCSLPSFSSGLDIQCKDEEYEWPILKPTFCCKKCPPGHRYISRSDKTCEITCEPCDENRYSDSFNLEGNCNVCDVCKKALTANFEVESNCTTTKNTVCKCRAGYRCTDASCTFCEPVPTTTQPTTPPSTTGKIKLPCTFNHIGNYSNPNVLISFLCLTTNFCFHICGT</sequence>
<dbReference type="OMA" id="CCKENEY"/>
<dbReference type="GO" id="GO:0006924">
    <property type="term" value="P:activation-induced cell death of T cells"/>
    <property type="evidence" value="ECO:0007669"/>
    <property type="project" value="TreeGrafter"/>
</dbReference>
<evidence type="ECO:0000259" key="2">
    <source>
        <dbReference type="PROSITE" id="PS50050"/>
    </source>
</evidence>
<dbReference type="GO" id="GO:0097049">
    <property type="term" value="P:motor neuron apoptotic process"/>
    <property type="evidence" value="ECO:0007669"/>
    <property type="project" value="TreeGrafter"/>
</dbReference>
<keyword evidence="1" id="KW-1015">Disulfide bond</keyword>
<dbReference type="EMBL" id="AYCK01003759">
    <property type="status" value="NOT_ANNOTATED_CDS"/>
    <property type="molecule type" value="Genomic_DNA"/>
</dbReference>
<dbReference type="PANTHER" id="PTHR46874">
    <property type="entry name" value="TUMOR NECROSIS FACTOR RECEPTOR SUPERFAMILY MEMBER 6"/>
    <property type="match status" value="1"/>
</dbReference>
<dbReference type="GO" id="GO:0006955">
    <property type="term" value="P:immune response"/>
    <property type="evidence" value="ECO:0007669"/>
    <property type="project" value="InterPro"/>
</dbReference>
<dbReference type="PROSITE" id="PS50050">
    <property type="entry name" value="TNFR_NGFR_2"/>
    <property type="match status" value="1"/>
</dbReference>
<organism evidence="3 4">
    <name type="scientific">Poecilia formosa</name>
    <name type="common">Amazon molly</name>
    <name type="synonym">Limia formosa</name>
    <dbReference type="NCBI Taxonomy" id="48698"/>
    <lineage>
        <taxon>Eukaryota</taxon>
        <taxon>Metazoa</taxon>
        <taxon>Chordata</taxon>
        <taxon>Craniata</taxon>
        <taxon>Vertebrata</taxon>
        <taxon>Euteleostomi</taxon>
        <taxon>Actinopterygii</taxon>
        <taxon>Neopterygii</taxon>
        <taxon>Teleostei</taxon>
        <taxon>Neoteleostei</taxon>
        <taxon>Acanthomorphata</taxon>
        <taxon>Ovalentaria</taxon>
        <taxon>Atherinomorphae</taxon>
        <taxon>Cyprinodontiformes</taxon>
        <taxon>Poeciliidae</taxon>
        <taxon>Poeciliinae</taxon>
        <taxon>Poecilia</taxon>
    </lineage>
</organism>
<reference evidence="4" key="1">
    <citation type="submission" date="2013-10" db="EMBL/GenBank/DDBJ databases">
        <authorList>
            <person name="Schartl M."/>
            <person name="Warren W."/>
        </authorList>
    </citation>
    <scope>NUCLEOTIDE SEQUENCE [LARGE SCALE GENOMIC DNA]</scope>
    <source>
        <strain evidence="4">female</strain>
    </source>
</reference>